<dbReference type="PROSITE" id="PS51257">
    <property type="entry name" value="PROKAR_LIPOPROTEIN"/>
    <property type="match status" value="1"/>
</dbReference>
<evidence type="ECO:0000313" key="3">
    <source>
        <dbReference type="EMBL" id="MCW8085077.1"/>
    </source>
</evidence>
<comment type="caution">
    <text evidence="3">The sequence shown here is derived from an EMBL/GenBank/DDBJ whole genome shotgun (WGS) entry which is preliminary data.</text>
</comment>
<keyword evidence="4" id="KW-1185">Reference proteome</keyword>
<keyword evidence="2" id="KW-0732">Signal</keyword>
<dbReference type="Proteomes" id="UP001526430">
    <property type="component" value="Unassembled WGS sequence"/>
</dbReference>
<feature type="signal peptide" evidence="2">
    <location>
        <begin position="1"/>
        <end position="24"/>
    </location>
</feature>
<feature type="chain" id="PRO_5046547210" description="Lipoprotein" evidence="2">
    <location>
        <begin position="25"/>
        <end position="89"/>
    </location>
</feature>
<sequence>MRPSTLSFLALLLLAGCDGPAAVATVGVNVAALAVTGGTVPDLVVSGVTGRDCSVARLDRRLAYCAPREEVPGRPPPTAPGRWGRWIAG</sequence>
<proteinExistence type="predicted"/>
<protein>
    <recommendedName>
        <fullName evidence="5">Lipoprotein</fullName>
    </recommendedName>
</protein>
<evidence type="ECO:0000256" key="1">
    <source>
        <dbReference type="SAM" id="MobiDB-lite"/>
    </source>
</evidence>
<name>A0ABT3NSD8_9PROT</name>
<evidence type="ECO:0008006" key="5">
    <source>
        <dbReference type="Google" id="ProtNLM"/>
    </source>
</evidence>
<dbReference type="RefSeq" id="WP_301588924.1">
    <property type="nucleotide sequence ID" value="NZ_JAPFQI010000002.1"/>
</dbReference>
<accession>A0ABT3NSD8</accession>
<evidence type="ECO:0000256" key="2">
    <source>
        <dbReference type="SAM" id="SignalP"/>
    </source>
</evidence>
<reference evidence="3 4" key="1">
    <citation type="submission" date="2022-10" db="EMBL/GenBank/DDBJ databases">
        <title>Roseococcus glaciei nov., sp. nov., isolated from glacier.</title>
        <authorList>
            <person name="Liu Q."/>
            <person name="Xin Y.-H."/>
        </authorList>
    </citation>
    <scope>NUCLEOTIDE SEQUENCE [LARGE SCALE GENOMIC DNA]</scope>
    <source>
        <strain evidence="3 4">MDT2-1-1</strain>
    </source>
</reference>
<feature type="region of interest" description="Disordered" evidence="1">
    <location>
        <begin position="69"/>
        <end position="89"/>
    </location>
</feature>
<dbReference type="EMBL" id="JAPFQI010000002">
    <property type="protein sequence ID" value="MCW8085077.1"/>
    <property type="molecule type" value="Genomic_DNA"/>
</dbReference>
<organism evidence="3 4">
    <name type="scientific">Sabulicella glaciei</name>
    <dbReference type="NCBI Taxonomy" id="2984948"/>
    <lineage>
        <taxon>Bacteria</taxon>
        <taxon>Pseudomonadati</taxon>
        <taxon>Pseudomonadota</taxon>
        <taxon>Alphaproteobacteria</taxon>
        <taxon>Acetobacterales</taxon>
        <taxon>Acetobacteraceae</taxon>
        <taxon>Sabulicella</taxon>
    </lineage>
</organism>
<evidence type="ECO:0000313" key="4">
    <source>
        <dbReference type="Proteomes" id="UP001526430"/>
    </source>
</evidence>
<gene>
    <name evidence="3" type="ORF">OF850_05510</name>
</gene>